<organism evidence="1 2">
    <name type="scientific">Brachybacterium halotolerans</name>
    <dbReference type="NCBI Taxonomy" id="2795215"/>
    <lineage>
        <taxon>Bacteria</taxon>
        <taxon>Bacillati</taxon>
        <taxon>Actinomycetota</taxon>
        <taxon>Actinomycetes</taxon>
        <taxon>Micrococcales</taxon>
        <taxon>Dermabacteraceae</taxon>
        <taxon>Brachybacterium</taxon>
    </lineage>
</organism>
<name>A0ABS1BA83_9MICO</name>
<dbReference type="EMBL" id="JAEDAJ010000004">
    <property type="protein sequence ID" value="MBK0331565.1"/>
    <property type="molecule type" value="Genomic_DNA"/>
</dbReference>
<evidence type="ECO:0000313" key="1">
    <source>
        <dbReference type="EMBL" id="MBK0331565.1"/>
    </source>
</evidence>
<comment type="caution">
    <text evidence="1">The sequence shown here is derived from an EMBL/GenBank/DDBJ whole genome shotgun (WGS) entry which is preliminary data.</text>
</comment>
<keyword evidence="2" id="KW-1185">Reference proteome</keyword>
<sequence length="413" mass="43688">MIDVGAAVQPLGIPSPVPMSGFAARVAPSVGEHDVLGARALALGDAVIIAVDVCALEESTCRAIAEAVRPGQPDLVVVTATHTHAGPCSALHRLTPCTPTIERMIVRAAATAGLNARAARQPCMLALHSAWGVGVAKNRRHPGREIDPPVRMLRFSAGGSVVAALVTYPCHPVVLDGTNLLLSSDYINAVRRRIELEHPEAVAVFTTGCAGDVNTGHRAEASYSLEGAGTRTFAEAERVGTHIAETILATAPTPMDSDVLVLRTRSVMLEIDRPGDVQIEADLAAWSVERTTAEPGRAALLDVWIRWARDRPEGTVWQGRVTALRLGELTIVALPGEPFLDVAEAIEEQVEGPCLVLGYADGCPGYLPTAEEYQHGGYEVEDAHRYYGMPGPFASGSAESLVWEAVAACRAAV</sequence>
<evidence type="ECO:0000313" key="2">
    <source>
        <dbReference type="Proteomes" id="UP000612352"/>
    </source>
</evidence>
<dbReference type="RefSeq" id="WP_200502194.1">
    <property type="nucleotide sequence ID" value="NZ_JAEDAJ010000004.1"/>
</dbReference>
<protein>
    <recommendedName>
        <fullName evidence="3">Alkaline ceramidase</fullName>
    </recommendedName>
</protein>
<accession>A0ABS1BA83</accession>
<reference evidence="1 2" key="1">
    <citation type="submission" date="2020-12" db="EMBL/GenBank/DDBJ databases">
        <title>Brachybacterium sp. MASK1Z-5, whole genome shotgun sequence.</title>
        <authorList>
            <person name="Tuo L."/>
        </authorList>
    </citation>
    <scope>NUCLEOTIDE SEQUENCE [LARGE SCALE GENOMIC DNA]</scope>
    <source>
        <strain evidence="1 2">MASK1Z-5</strain>
    </source>
</reference>
<dbReference type="Proteomes" id="UP000612352">
    <property type="component" value="Unassembled WGS sequence"/>
</dbReference>
<proteinExistence type="predicted"/>
<gene>
    <name evidence="1" type="ORF">I8D64_09130</name>
</gene>
<evidence type="ECO:0008006" key="3">
    <source>
        <dbReference type="Google" id="ProtNLM"/>
    </source>
</evidence>